<dbReference type="OrthoDB" id="1939383at2759"/>
<protein>
    <recommendedName>
        <fullName evidence="7">SWIM-type domain-containing protein</fullName>
    </recommendedName>
</protein>
<dbReference type="InterPro" id="IPR006564">
    <property type="entry name" value="Znf_PMZ"/>
</dbReference>
<keyword evidence="6" id="KW-0732">Signal</keyword>
<keyword evidence="1" id="KW-0479">Metal-binding</keyword>
<dbReference type="SMART" id="SM00575">
    <property type="entry name" value="ZnF_PMZ"/>
    <property type="match status" value="1"/>
</dbReference>
<dbReference type="GO" id="GO:0008270">
    <property type="term" value="F:zinc ion binding"/>
    <property type="evidence" value="ECO:0007669"/>
    <property type="project" value="UniProtKB-KW"/>
</dbReference>
<dbReference type="InterPro" id="IPR018289">
    <property type="entry name" value="MULE_transposase_dom"/>
</dbReference>
<evidence type="ECO:0000256" key="5">
    <source>
        <dbReference type="SAM" id="MobiDB-lite"/>
    </source>
</evidence>
<feature type="signal peptide" evidence="6">
    <location>
        <begin position="1"/>
        <end position="22"/>
    </location>
</feature>
<evidence type="ECO:0000313" key="9">
    <source>
        <dbReference type="Proteomes" id="UP000323000"/>
    </source>
</evidence>
<sequence>MNSSLTNSPTVLLLLLTGAMESFKIYVQSGVDQIEVGKCDTSHISLITLIHAICEKLSGCSDVPTRKYHVWAQIPWSGEKYGVLSDSQLLELFSLFEKRGLDSVVFELEDLCYIPTPEEPQVLDVEGGYEPLECMDGFEWYQSKSDDEYFTDSELEPEQVRIAKLVKVKRNPSIDVKVIGDLLRENYKALVEMQKLYRAKHRALKELVKEHANCFRYLRRPSIGIDGCYLKDPFGGVLLSAVSLDANSGLFSLAVCICEKKTQDSWEWFLNNLKIYLNYPVVRNLTFMSDRQKGVIAALQLHFPFAHRRCDHVTNNMTEAFNSMLGSHRDASYLELLEFIRRMVMRKFNERKEECRGWTSILPPRVHAKILKHSKESRTLTMIATRNMEYKLLGPTGGYAVKLREYNCQCGGWQVSGVLCCHDMAAISHYCGKVAVKEDKVVEFVHSSLTKNAYLQTYVGMLHPIPDQNRWPEVPPCIMVLGISEFMNPPPHTVQPGRPKKLRKREPDEAPKVGRSGTVTCKLCHQVGHNKRSCQRRHDNQDISKMLVLGNKLI</sequence>
<feature type="domain" description="SWIM-type" evidence="7">
    <location>
        <begin position="399"/>
        <end position="431"/>
    </location>
</feature>
<gene>
    <name evidence="8" type="ORF">EZV62_004936</name>
</gene>
<evidence type="ECO:0000256" key="3">
    <source>
        <dbReference type="ARBA" id="ARBA00022833"/>
    </source>
</evidence>
<evidence type="ECO:0000256" key="4">
    <source>
        <dbReference type="PROSITE-ProRule" id="PRU00325"/>
    </source>
</evidence>
<organism evidence="8 9">
    <name type="scientific">Acer yangbiense</name>
    <dbReference type="NCBI Taxonomy" id="1000413"/>
    <lineage>
        <taxon>Eukaryota</taxon>
        <taxon>Viridiplantae</taxon>
        <taxon>Streptophyta</taxon>
        <taxon>Embryophyta</taxon>
        <taxon>Tracheophyta</taxon>
        <taxon>Spermatophyta</taxon>
        <taxon>Magnoliopsida</taxon>
        <taxon>eudicotyledons</taxon>
        <taxon>Gunneridae</taxon>
        <taxon>Pentapetalae</taxon>
        <taxon>rosids</taxon>
        <taxon>malvids</taxon>
        <taxon>Sapindales</taxon>
        <taxon>Sapindaceae</taxon>
        <taxon>Hippocastanoideae</taxon>
        <taxon>Acereae</taxon>
        <taxon>Acer</taxon>
    </lineage>
</organism>
<evidence type="ECO:0000259" key="7">
    <source>
        <dbReference type="PROSITE" id="PS50966"/>
    </source>
</evidence>
<dbReference type="InterPro" id="IPR007527">
    <property type="entry name" value="Znf_SWIM"/>
</dbReference>
<dbReference type="Pfam" id="PF04434">
    <property type="entry name" value="SWIM"/>
    <property type="match status" value="1"/>
</dbReference>
<evidence type="ECO:0000256" key="1">
    <source>
        <dbReference type="ARBA" id="ARBA00022723"/>
    </source>
</evidence>
<accession>A0A5C7ILC4</accession>
<proteinExistence type="predicted"/>
<dbReference type="PANTHER" id="PTHR31973">
    <property type="entry name" value="POLYPROTEIN, PUTATIVE-RELATED"/>
    <property type="match status" value="1"/>
</dbReference>
<keyword evidence="2 4" id="KW-0863">Zinc-finger</keyword>
<keyword evidence="3" id="KW-0862">Zinc</keyword>
<feature type="region of interest" description="Disordered" evidence="5">
    <location>
        <begin position="489"/>
        <end position="515"/>
    </location>
</feature>
<dbReference type="Pfam" id="PF10551">
    <property type="entry name" value="MULE"/>
    <property type="match status" value="1"/>
</dbReference>
<keyword evidence="9" id="KW-1185">Reference proteome</keyword>
<dbReference type="PROSITE" id="PS50966">
    <property type="entry name" value="ZF_SWIM"/>
    <property type="match status" value="1"/>
</dbReference>
<dbReference type="EMBL" id="VAHF01000002">
    <property type="protein sequence ID" value="TXG70001.1"/>
    <property type="molecule type" value="Genomic_DNA"/>
</dbReference>
<comment type="caution">
    <text evidence="8">The sequence shown here is derived from an EMBL/GenBank/DDBJ whole genome shotgun (WGS) entry which is preliminary data.</text>
</comment>
<name>A0A5C7ILC4_9ROSI</name>
<dbReference type="Proteomes" id="UP000323000">
    <property type="component" value="Chromosome 2"/>
</dbReference>
<evidence type="ECO:0000313" key="8">
    <source>
        <dbReference type="EMBL" id="TXG70001.1"/>
    </source>
</evidence>
<dbReference type="AlphaFoldDB" id="A0A5C7ILC4"/>
<reference evidence="9" key="1">
    <citation type="journal article" date="2019" name="Gigascience">
        <title>De novo genome assembly of the endangered Acer yangbiense, a plant species with extremely small populations endemic to Yunnan Province, China.</title>
        <authorList>
            <person name="Yang J."/>
            <person name="Wariss H.M."/>
            <person name="Tao L."/>
            <person name="Zhang R."/>
            <person name="Yun Q."/>
            <person name="Hollingsworth P."/>
            <person name="Dao Z."/>
            <person name="Luo G."/>
            <person name="Guo H."/>
            <person name="Ma Y."/>
            <person name="Sun W."/>
        </authorList>
    </citation>
    <scope>NUCLEOTIDE SEQUENCE [LARGE SCALE GENOMIC DNA]</scope>
    <source>
        <strain evidence="9">cv. Malutang</strain>
    </source>
</reference>
<evidence type="ECO:0000256" key="2">
    <source>
        <dbReference type="ARBA" id="ARBA00022771"/>
    </source>
</evidence>
<evidence type="ECO:0000256" key="6">
    <source>
        <dbReference type="SAM" id="SignalP"/>
    </source>
</evidence>
<dbReference type="PANTHER" id="PTHR31973:SF187">
    <property type="entry name" value="MUTATOR TRANSPOSASE MUDRA PROTEIN"/>
    <property type="match status" value="1"/>
</dbReference>
<feature type="chain" id="PRO_5022955349" description="SWIM-type domain-containing protein" evidence="6">
    <location>
        <begin position="23"/>
        <end position="554"/>
    </location>
</feature>